<evidence type="ECO:0000256" key="7">
    <source>
        <dbReference type="PROSITE-ProRule" id="PRU01313"/>
    </source>
</evidence>
<organism evidence="10">
    <name type="scientific">Schistocephalus solidus</name>
    <name type="common">Tapeworm</name>
    <dbReference type="NCBI Taxonomy" id="70667"/>
    <lineage>
        <taxon>Eukaryota</taxon>
        <taxon>Metazoa</taxon>
        <taxon>Spiralia</taxon>
        <taxon>Lophotrochozoa</taxon>
        <taxon>Platyhelminthes</taxon>
        <taxon>Cestoda</taxon>
        <taxon>Eucestoda</taxon>
        <taxon>Diphyllobothriidea</taxon>
        <taxon>Diphyllobothriidae</taxon>
        <taxon>Schistocephalus</taxon>
    </lineage>
</organism>
<feature type="compositionally biased region" description="Polar residues" evidence="8">
    <location>
        <begin position="373"/>
        <end position="389"/>
    </location>
</feature>
<dbReference type="InterPro" id="IPR041418">
    <property type="entry name" value="SAM_3"/>
</dbReference>
<dbReference type="PANTHER" id="PTHR11037:SF21">
    <property type="entry name" value="GEMINI, ISOFORM C"/>
    <property type="match status" value="1"/>
</dbReference>
<evidence type="ECO:0000256" key="8">
    <source>
        <dbReference type="SAM" id="MobiDB-lite"/>
    </source>
</evidence>
<keyword evidence="6 7" id="KW-0539">Nucleus</keyword>
<comment type="similarity">
    <text evidence="2">Belongs to the grh/CP2 family. CP2 subfamily.</text>
</comment>
<feature type="domain" description="Grh/CP2 DB" evidence="9">
    <location>
        <begin position="70"/>
        <end position="297"/>
    </location>
</feature>
<evidence type="ECO:0000256" key="4">
    <source>
        <dbReference type="ARBA" id="ARBA00023125"/>
    </source>
</evidence>
<evidence type="ECO:0000256" key="1">
    <source>
        <dbReference type="ARBA" id="ARBA00004123"/>
    </source>
</evidence>
<dbReference type="InterPro" id="IPR057520">
    <property type="entry name" value="GRHL1/CP2_C"/>
</dbReference>
<feature type="region of interest" description="Disordered" evidence="8">
    <location>
        <begin position="421"/>
        <end position="464"/>
    </location>
</feature>
<accession>A0A0X3PYX1</accession>
<evidence type="ECO:0000259" key="9">
    <source>
        <dbReference type="PROSITE" id="PS51968"/>
    </source>
</evidence>
<dbReference type="InterPro" id="IPR040167">
    <property type="entry name" value="TF_CP2-like"/>
</dbReference>
<dbReference type="GO" id="GO:0000978">
    <property type="term" value="F:RNA polymerase II cis-regulatory region sequence-specific DNA binding"/>
    <property type="evidence" value="ECO:0007669"/>
    <property type="project" value="TreeGrafter"/>
</dbReference>
<dbReference type="Gene3D" id="1.10.150.50">
    <property type="entry name" value="Transcription Factor, Ets-1"/>
    <property type="match status" value="1"/>
</dbReference>
<proteinExistence type="inferred from homology"/>
<name>A0A0X3PYX1_SCHSO</name>
<protein>
    <recommendedName>
        <fullName evidence="9">Grh/CP2 DB domain-containing protein</fullName>
    </recommendedName>
</protein>
<dbReference type="InterPro" id="IPR007604">
    <property type="entry name" value="CP2"/>
</dbReference>
<dbReference type="GO" id="GO:0001228">
    <property type="term" value="F:DNA-binding transcription activator activity, RNA polymerase II-specific"/>
    <property type="evidence" value="ECO:0007669"/>
    <property type="project" value="TreeGrafter"/>
</dbReference>
<feature type="region of interest" description="Disordered" evidence="8">
    <location>
        <begin position="711"/>
        <end position="791"/>
    </location>
</feature>
<feature type="compositionally biased region" description="Pro residues" evidence="8">
    <location>
        <begin position="343"/>
        <end position="357"/>
    </location>
</feature>
<dbReference type="PANTHER" id="PTHR11037">
    <property type="entry name" value="TRANSCRIPTION FACTOR CP2"/>
    <property type="match status" value="1"/>
</dbReference>
<dbReference type="Pfam" id="PF18016">
    <property type="entry name" value="SAM_3"/>
    <property type="match status" value="1"/>
</dbReference>
<evidence type="ECO:0000256" key="2">
    <source>
        <dbReference type="ARBA" id="ARBA00010852"/>
    </source>
</evidence>
<keyword evidence="3" id="KW-0805">Transcription regulation</keyword>
<evidence type="ECO:0000256" key="5">
    <source>
        <dbReference type="ARBA" id="ARBA00023163"/>
    </source>
</evidence>
<dbReference type="InterPro" id="IPR013761">
    <property type="entry name" value="SAM/pointed_sf"/>
</dbReference>
<dbReference type="Pfam" id="PF25416">
    <property type="entry name" value="GRHL1_C"/>
    <property type="match status" value="1"/>
</dbReference>
<keyword evidence="5" id="KW-0804">Transcription</keyword>
<dbReference type="EMBL" id="GEEE01009403">
    <property type="protein sequence ID" value="JAP53822.1"/>
    <property type="molecule type" value="Transcribed_RNA"/>
</dbReference>
<evidence type="ECO:0000256" key="3">
    <source>
        <dbReference type="ARBA" id="ARBA00023015"/>
    </source>
</evidence>
<gene>
    <name evidence="10" type="ORF">TR143628</name>
</gene>
<feature type="region of interest" description="Disordered" evidence="8">
    <location>
        <begin position="340"/>
        <end position="389"/>
    </location>
</feature>
<dbReference type="GO" id="GO:0005634">
    <property type="term" value="C:nucleus"/>
    <property type="evidence" value="ECO:0007669"/>
    <property type="project" value="UniProtKB-SubCell"/>
</dbReference>
<sequence length="1039" mass="114220">MLKMDPDFDFNFTDSSLSVHKTLLSLNSNLPDSKFSMRDALSALPVNPDEHRTETFQTSKQRIQDATNFPTTLLTIELKAPTSPATRIDEDSLTYLNQGQSYDLRLSESFGEERMLIQSIVRICFHEEKMQFMESKHLELWQSAHPGERLLDIEADKCIGCRDAFSDPVNLNAVVCIWDSSNQCTLVVKAFCVSTEFTAKKHGGEKGVPFRIQVDSFREADHTHIYSAACQVKVFKTKGAERKNRTDKEKIERKPAADRLNYKPSTPSTFLEEISYFPPFSRLMIDDSSSCCPLIDSRADSDFQVATPCFASPSQTDERSSSPRFSTAFHSFPFACDSSNLQHPPPPFSSSPPPPFPLTLTQPLEDDVVGSARSVNPSESTLVATTTSSVMLHERSTQEHFETELGEIGLAAARRLRPHADLRQRQARGSRSPPGGSLQPPVKNGRRLGSPTRGSRPEFSRVSTEPTIAGSLCTWPDQPVTPVPDNVDLLPFSQCDISGSRHYQQASKTIPLSVHSSSASSETFFFPSVDVPGAEQPPTLASFPLFKQPALRRLPCWEPSELPVPVDVRTGTAIPSPQRVHGKKRGVGSGAAACSISSVPCPGICATCGRACPGSMTEFGVKRQRRRRQTVHRLLKGYSFPKLPSLTSVCTSETPTSLPGIKQQEVAVPSPGLLVQPCCSRTLQTSDYSSYSQQTGDEEVRGQRLSDLVIPSNSLSDLESGRQLGSQERNGDGEDDGEEEDDYDEDGVRDGDEEEEDGDDEDDDEDDQDEEEEEEEDKVAEGDDEDDDYDGEVAAAPCQRLAQNPNAGCTVSEPTKVHASVTVSSSAQIPVPSPEGLTLAVAPSPSAEAASRCPKTPRPLDTPAPCLESVLRSGNGGSGLRKARPFKPDMNRAAVANWLRSSGFGNLRSKFGRFSGADMLRLNRRDFIQICGTQEGIRLSNAILQKPPRATCTLYIRRNSDSVFNALYLYHQTEEELRSRLSSFLRSSTPLGPLVLQNSEDIPVVITDEVVSHFEDQDCFTITLEENTEEAAKAVLRKH</sequence>
<feature type="compositionally biased region" description="Polar residues" evidence="8">
    <location>
        <begin position="711"/>
        <end position="728"/>
    </location>
</feature>
<dbReference type="AlphaFoldDB" id="A0A0X3PYX1"/>
<feature type="compositionally biased region" description="Acidic residues" evidence="8">
    <location>
        <begin position="733"/>
        <end position="791"/>
    </location>
</feature>
<comment type="subcellular location">
    <subcellularLocation>
        <location evidence="1 7">Nucleus</location>
    </subcellularLocation>
</comment>
<reference evidence="10" key="1">
    <citation type="submission" date="2016-01" db="EMBL/GenBank/DDBJ databases">
        <title>Reference transcriptome for the parasite Schistocephalus solidus: insights into the molecular evolution of parasitism.</title>
        <authorList>
            <person name="Hebert F.O."/>
            <person name="Grambauer S."/>
            <person name="Barber I."/>
            <person name="Landry C.R."/>
            <person name="Aubin-Horth N."/>
        </authorList>
    </citation>
    <scope>NUCLEOTIDE SEQUENCE</scope>
</reference>
<evidence type="ECO:0000256" key="6">
    <source>
        <dbReference type="ARBA" id="ARBA00023242"/>
    </source>
</evidence>
<dbReference type="SUPFAM" id="SSF47769">
    <property type="entry name" value="SAM/Pointed domain"/>
    <property type="match status" value="1"/>
</dbReference>
<keyword evidence="4 7" id="KW-0238">DNA-binding</keyword>
<dbReference type="Pfam" id="PF04516">
    <property type="entry name" value="CP2"/>
    <property type="match status" value="1"/>
</dbReference>
<dbReference type="PROSITE" id="PS51968">
    <property type="entry name" value="GRH_CP2_DB"/>
    <property type="match status" value="1"/>
</dbReference>
<evidence type="ECO:0000313" key="10">
    <source>
        <dbReference type="EMBL" id="JAP53822.1"/>
    </source>
</evidence>